<gene>
    <name evidence="1" type="ORF">PISMIDRAFT_681901</name>
</gene>
<name>A0A0C9ZM44_9AGAM</name>
<dbReference type="OrthoDB" id="2688040at2759"/>
<organism evidence="1 2">
    <name type="scientific">Pisolithus microcarpus 441</name>
    <dbReference type="NCBI Taxonomy" id="765257"/>
    <lineage>
        <taxon>Eukaryota</taxon>
        <taxon>Fungi</taxon>
        <taxon>Dikarya</taxon>
        <taxon>Basidiomycota</taxon>
        <taxon>Agaricomycotina</taxon>
        <taxon>Agaricomycetes</taxon>
        <taxon>Agaricomycetidae</taxon>
        <taxon>Boletales</taxon>
        <taxon>Sclerodermatineae</taxon>
        <taxon>Pisolithaceae</taxon>
        <taxon>Pisolithus</taxon>
    </lineage>
</organism>
<keyword evidence="2" id="KW-1185">Reference proteome</keyword>
<evidence type="ECO:0000313" key="1">
    <source>
        <dbReference type="EMBL" id="KIK20918.1"/>
    </source>
</evidence>
<protein>
    <submittedName>
        <fullName evidence="1">Uncharacterized protein</fullName>
    </submittedName>
</protein>
<dbReference type="EMBL" id="KN833758">
    <property type="protein sequence ID" value="KIK20918.1"/>
    <property type="molecule type" value="Genomic_DNA"/>
</dbReference>
<dbReference type="HOGENOM" id="CLU_2469964_0_0_1"/>
<evidence type="ECO:0000313" key="2">
    <source>
        <dbReference type="Proteomes" id="UP000054018"/>
    </source>
</evidence>
<dbReference type="Proteomes" id="UP000054018">
    <property type="component" value="Unassembled WGS sequence"/>
</dbReference>
<accession>A0A0C9ZM44</accession>
<reference evidence="2" key="2">
    <citation type="submission" date="2015-01" db="EMBL/GenBank/DDBJ databases">
        <title>Evolutionary Origins and Diversification of the Mycorrhizal Mutualists.</title>
        <authorList>
            <consortium name="DOE Joint Genome Institute"/>
            <consortium name="Mycorrhizal Genomics Consortium"/>
            <person name="Kohler A."/>
            <person name="Kuo A."/>
            <person name="Nagy L.G."/>
            <person name="Floudas D."/>
            <person name="Copeland A."/>
            <person name="Barry K.W."/>
            <person name="Cichocki N."/>
            <person name="Veneault-Fourrey C."/>
            <person name="LaButti K."/>
            <person name="Lindquist E.A."/>
            <person name="Lipzen A."/>
            <person name="Lundell T."/>
            <person name="Morin E."/>
            <person name="Murat C."/>
            <person name="Riley R."/>
            <person name="Ohm R."/>
            <person name="Sun H."/>
            <person name="Tunlid A."/>
            <person name="Henrissat B."/>
            <person name="Grigoriev I.V."/>
            <person name="Hibbett D.S."/>
            <person name="Martin F."/>
        </authorList>
    </citation>
    <scope>NUCLEOTIDE SEQUENCE [LARGE SCALE GENOMIC DNA]</scope>
    <source>
        <strain evidence="2">441</strain>
    </source>
</reference>
<reference evidence="1 2" key="1">
    <citation type="submission" date="2014-04" db="EMBL/GenBank/DDBJ databases">
        <authorList>
            <consortium name="DOE Joint Genome Institute"/>
            <person name="Kuo A."/>
            <person name="Kohler A."/>
            <person name="Costa M.D."/>
            <person name="Nagy L.G."/>
            <person name="Floudas D."/>
            <person name="Copeland A."/>
            <person name="Barry K.W."/>
            <person name="Cichocki N."/>
            <person name="Veneault-Fourrey C."/>
            <person name="LaButti K."/>
            <person name="Lindquist E.A."/>
            <person name="Lipzen A."/>
            <person name="Lundell T."/>
            <person name="Morin E."/>
            <person name="Murat C."/>
            <person name="Sun H."/>
            <person name="Tunlid A."/>
            <person name="Henrissat B."/>
            <person name="Grigoriev I.V."/>
            <person name="Hibbett D.S."/>
            <person name="Martin F."/>
            <person name="Nordberg H.P."/>
            <person name="Cantor M.N."/>
            <person name="Hua S.X."/>
        </authorList>
    </citation>
    <scope>NUCLEOTIDE SEQUENCE [LARGE SCALE GENOMIC DNA]</scope>
    <source>
        <strain evidence="1 2">441</strain>
    </source>
</reference>
<dbReference type="AlphaFoldDB" id="A0A0C9ZM44"/>
<sequence>MHALGIPTTRSPEMPILRDRVEKACVTTRVVETFMRIGNFEALSPSRAMFFFGGGQRHADYEALRILGEWTVMRVPKLDDVNLDAGDA</sequence>
<proteinExistence type="predicted"/>